<accession>A0A2T0JWM2</accession>
<gene>
    <name evidence="2" type="ORF">CLV67_12930</name>
</gene>
<feature type="domain" description="DUF4253" evidence="1">
    <location>
        <begin position="149"/>
        <end position="262"/>
    </location>
</feature>
<comment type="caution">
    <text evidence="2">The sequence shown here is derived from an EMBL/GenBank/DDBJ whole genome shotgun (WGS) entry which is preliminary data.</text>
</comment>
<keyword evidence="3" id="KW-1185">Reference proteome</keyword>
<name>A0A2T0JWM2_9ACTN</name>
<sequence length="262" mass="28714">MPEPEIDALGLAGMREAVLPSGVRLLSGKIPPGQHDAVWRRLLDHHPATGWYPVLGQDVESAAVRAAQFPADVQGPEALVAARAADPVERMRILHQSALEETTEECDEEEASEWYAAYDPATVVARFDAVSPPARGVHRETDGHPPTQVLLVEAAQGYEVPVLVPGLIHPNWYGGPSYPSLIPEDHLAVLRLWHERHGAELYYAGGTSLELSVARPPTTKAEVARCAVEQSVYCHDLLGIFGKPADVAVKQVSNHHWSFWWD</sequence>
<dbReference type="InterPro" id="IPR025349">
    <property type="entry name" value="DUF4253"/>
</dbReference>
<evidence type="ECO:0000313" key="3">
    <source>
        <dbReference type="Proteomes" id="UP000239415"/>
    </source>
</evidence>
<dbReference type="Pfam" id="PF14062">
    <property type="entry name" value="DUF4253"/>
    <property type="match status" value="1"/>
</dbReference>
<proteinExistence type="predicted"/>
<evidence type="ECO:0000259" key="1">
    <source>
        <dbReference type="Pfam" id="PF14062"/>
    </source>
</evidence>
<protein>
    <submittedName>
        <fullName evidence="2">Uncharacterized protein DUF4253</fullName>
    </submittedName>
</protein>
<dbReference type="Proteomes" id="UP000239415">
    <property type="component" value="Unassembled WGS sequence"/>
</dbReference>
<evidence type="ECO:0000313" key="2">
    <source>
        <dbReference type="EMBL" id="PRX12173.1"/>
    </source>
</evidence>
<dbReference type="AlphaFoldDB" id="A0A2T0JWM2"/>
<reference evidence="2 3" key="1">
    <citation type="submission" date="2018-03" db="EMBL/GenBank/DDBJ databases">
        <title>Genomic Encyclopedia of Archaeal and Bacterial Type Strains, Phase II (KMG-II): from individual species to whole genera.</title>
        <authorList>
            <person name="Goeker M."/>
        </authorList>
    </citation>
    <scope>NUCLEOTIDE SEQUENCE [LARGE SCALE GENOMIC DNA]</scope>
    <source>
        <strain evidence="2 3">DSM 43146</strain>
    </source>
</reference>
<organism evidence="2 3">
    <name type="scientific">Actinoplanes italicus</name>
    <dbReference type="NCBI Taxonomy" id="113567"/>
    <lineage>
        <taxon>Bacteria</taxon>
        <taxon>Bacillati</taxon>
        <taxon>Actinomycetota</taxon>
        <taxon>Actinomycetes</taxon>
        <taxon>Micromonosporales</taxon>
        <taxon>Micromonosporaceae</taxon>
        <taxon>Actinoplanes</taxon>
    </lineage>
</organism>
<dbReference type="EMBL" id="PVMZ01000029">
    <property type="protein sequence ID" value="PRX12173.1"/>
    <property type="molecule type" value="Genomic_DNA"/>
</dbReference>